<keyword evidence="3" id="KW-1185">Reference proteome</keyword>
<name>A0A8S4AI87_9TELE</name>
<accession>A0A8S4AI87</accession>
<feature type="region of interest" description="Disordered" evidence="1">
    <location>
        <begin position="196"/>
        <end position="215"/>
    </location>
</feature>
<proteinExistence type="predicted"/>
<sequence>MDYKDGSSFIFALPAGITAQSCLDKRKLWSICHCVTHCQDSGSTAVQREDEPLAATHAHKSQSKKRFTEGEKRGERQDESESAGVGQAGERARLPCYRVHVAGGDMVSEEDKTHILIMEDFLLSNYKLLINPPIRLSLSLSPRPSPPLLRVSGWLFFLCLLLMKGRTKLPSLCPCVVGGSKELLYRLRKGITANASKDVSSRPVEPRQSLEPREIPRSAEPCAAVGPEMNAQYSNLAYLVLSLHPVGSTWQHNREQEQKLNTRGAVITPLIEEESTPSCQMQQPFPSSVRLHLRFESKLYGQGSGQTQELVERLAHVMCDAARR</sequence>
<organism evidence="2 3">
    <name type="scientific">Menidia menidia</name>
    <name type="common">Atlantic silverside</name>
    <dbReference type="NCBI Taxonomy" id="238744"/>
    <lineage>
        <taxon>Eukaryota</taxon>
        <taxon>Metazoa</taxon>
        <taxon>Chordata</taxon>
        <taxon>Craniata</taxon>
        <taxon>Vertebrata</taxon>
        <taxon>Euteleostomi</taxon>
        <taxon>Actinopterygii</taxon>
        <taxon>Neopterygii</taxon>
        <taxon>Teleostei</taxon>
        <taxon>Neoteleostei</taxon>
        <taxon>Acanthomorphata</taxon>
        <taxon>Ovalentaria</taxon>
        <taxon>Atherinomorphae</taxon>
        <taxon>Atheriniformes</taxon>
        <taxon>Atherinopsidae</taxon>
        <taxon>Menidiinae</taxon>
        <taxon>Menidia</taxon>
    </lineage>
</organism>
<feature type="compositionally biased region" description="Basic and acidic residues" evidence="1">
    <location>
        <begin position="204"/>
        <end position="215"/>
    </location>
</feature>
<dbReference type="AlphaFoldDB" id="A0A8S4AI87"/>
<evidence type="ECO:0000313" key="3">
    <source>
        <dbReference type="Proteomes" id="UP000677803"/>
    </source>
</evidence>
<protein>
    <submittedName>
        <fullName evidence="2">(Atlantic silverside) hypothetical protein</fullName>
    </submittedName>
</protein>
<feature type="compositionally biased region" description="Basic and acidic residues" evidence="1">
    <location>
        <begin position="66"/>
        <end position="79"/>
    </location>
</feature>
<dbReference type="PROSITE" id="PS51257">
    <property type="entry name" value="PROKAR_LIPOPROTEIN"/>
    <property type="match status" value="1"/>
</dbReference>
<dbReference type="EMBL" id="CAJRST010004446">
    <property type="protein sequence ID" value="CAG5874438.1"/>
    <property type="molecule type" value="Genomic_DNA"/>
</dbReference>
<reference evidence="2" key="1">
    <citation type="submission" date="2021-05" db="EMBL/GenBank/DDBJ databases">
        <authorList>
            <person name="Tigano A."/>
        </authorList>
    </citation>
    <scope>NUCLEOTIDE SEQUENCE</scope>
</reference>
<evidence type="ECO:0000313" key="2">
    <source>
        <dbReference type="EMBL" id="CAG5874438.1"/>
    </source>
</evidence>
<dbReference type="Proteomes" id="UP000677803">
    <property type="component" value="Unassembled WGS sequence"/>
</dbReference>
<evidence type="ECO:0000256" key="1">
    <source>
        <dbReference type="SAM" id="MobiDB-lite"/>
    </source>
</evidence>
<gene>
    <name evidence="2" type="ORF">MMEN_LOCUS5240</name>
</gene>
<comment type="caution">
    <text evidence="2">The sequence shown here is derived from an EMBL/GenBank/DDBJ whole genome shotgun (WGS) entry which is preliminary data.</text>
</comment>
<feature type="region of interest" description="Disordered" evidence="1">
    <location>
        <begin position="49"/>
        <end position="87"/>
    </location>
</feature>